<dbReference type="Gene3D" id="3.10.290.10">
    <property type="entry name" value="RNA-binding S4 domain"/>
    <property type="match status" value="1"/>
</dbReference>
<feature type="domain" description="RNA-binding S4" evidence="6">
    <location>
        <begin position="1"/>
        <end position="60"/>
    </location>
</feature>
<reference evidence="7 8" key="1">
    <citation type="submission" date="2023-07" db="EMBL/GenBank/DDBJ databases">
        <title>Genomic Encyclopedia of Type Strains, Phase IV (KMG-IV): sequencing the most valuable type-strain genomes for metagenomic binning, comparative biology and taxonomic classification.</title>
        <authorList>
            <person name="Goeker M."/>
        </authorList>
    </citation>
    <scope>NUCLEOTIDE SEQUENCE [LARGE SCALE GENOMIC DNA]</scope>
    <source>
        <strain evidence="7 8">DSM 105143</strain>
    </source>
</reference>
<dbReference type="SUPFAM" id="SSF55174">
    <property type="entry name" value="Alpha-L RNA-binding motif"/>
    <property type="match status" value="1"/>
</dbReference>
<name>A0ABT9YPX2_9STRE</name>
<dbReference type="InterPro" id="IPR020094">
    <property type="entry name" value="TruA/RsuA/RluB/E/F_N"/>
</dbReference>
<dbReference type="Gene3D" id="3.30.70.1560">
    <property type="entry name" value="Alpha-L RNA-binding motif"/>
    <property type="match status" value="1"/>
</dbReference>
<dbReference type="SUPFAM" id="SSF55120">
    <property type="entry name" value="Pseudouridine synthase"/>
    <property type="match status" value="1"/>
</dbReference>
<evidence type="ECO:0000256" key="5">
    <source>
        <dbReference type="RuleBase" id="RU003887"/>
    </source>
</evidence>
<keyword evidence="2 4" id="KW-0694">RNA-binding</keyword>
<keyword evidence="8" id="KW-1185">Reference proteome</keyword>
<evidence type="ECO:0000313" key="8">
    <source>
        <dbReference type="Proteomes" id="UP001223079"/>
    </source>
</evidence>
<dbReference type="InterPro" id="IPR036986">
    <property type="entry name" value="S4_RNA-bd_sf"/>
</dbReference>
<evidence type="ECO:0000259" key="6">
    <source>
        <dbReference type="SMART" id="SM00363"/>
    </source>
</evidence>
<dbReference type="RefSeq" id="WP_307121044.1">
    <property type="nucleotide sequence ID" value="NZ_JAUSTM010000002.1"/>
</dbReference>
<dbReference type="Proteomes" id="UP001223079">
    <property type="component" value="Unassembled WGS sequence"/>
</dbReference>
<dbReference type="PROSITE" id="PS01149">
    <property type="entry name" value="PSI_RSU"/>
    <property type="match status" value="1"/>
</dbReference>
<dbReference type="Pfam" id="PF01479">
    <property type="entry name" value="S4"/>
    <property type="match status" value="1"/>
</dbReference>
<dbReference type="Pfam" id="PF00849">
    <property type="entry name" value="PseudoU_synth_2"/>
    <property type="match status" value="1"/>
</dbReference>
<dbReference type="InterPro" id="IPR050343">
    <property type="entry name" value="RsuA_PseudoU_synthase"/>
</dbReference>
<comment type="similarity">
    <text evidence="1 5">Belongs to the pseudouridine synthase RsuA family.</text>
</comment>
<dbReference type="CDD" id="cd02553">
    <property type="entry name" value="PseudoU_synth_RsuA"/>
    <property type="match status" value="1"/>
</dbReference>
<proteinExistence type="inferred from homology"/>
<comment type="caution">
    <text evidence="7">The sequence shown here is derived from an EMBL/GenBank/DDBJ whole genome shotgun (WGS) entry which is preliminary data.</text>
</comment>
<evidence type="ECO:0000256" key="4">
    <source>
        <dbReference type="PROSITE-ProRule" id="PRU00182"/>
    </source>
</evidence>
<protein>
    <recommendedName>
        <fullName evidence="5">Pseudouridine synthase</fullName>
        <ecNumber evidence="5">5.4.99.-</ecNumber>
    </recommendedName>
</protein>
<dbReference type="InterPro" id="IPR018496">
    <property type="entry name" value="PsdUridine_synth_RsuA/RluB_CS"/>
</dbReference>
<dbReference type="InterPro" id="IPR042092">
    <property type="entry name" value="PsdUridine_s_RsuA/RluB/E/F_cat"/>
</dbReference>
<evidence type="ECO:0000256" key="3">
    <source>
        <dbReference type="ARBA" id="ARBA00023235"/>
    </source>
</evidence>
<dbReference type="NCBIfam" id="TIGR00093">
    <property type="entry name" value="pseudouridine synthase"/>
    <property type="match status" value="1"/>
</dbReference>
<dbReference type="PANTHER" id="PTHR47683:SF4">
    <property type="entry name" value="PSEUDOURIDINE SYNTHASE"/>
    <property type="match status" value="1"/>
</dbReference>
<dbReference type="Gene3D" id="3.30.70.580">
    <property type="entry name" value="Pseudouridine synthase I, catalytic domain, N-terminal subdomain"/>
    <property type="match status" value="1"/>
</dbReference>
<dbReference type="EMBL" id="JAUSTM010000002">
    <property type="protein sequence ID" value="MDQ0221820.1"/>
    <property type="molecule type" value="Genomic_DNA"/>
</dbReference>
<gene>
    <name evidence="7" type="ORF">J2S23_000352</name>
</gene>
<dbReference type="EC" id="5.4.99.-" evidence="5"/>
<dbReference type="PANTHER" id="PTHR47683">
    <property type="entry name" value="PSEUDOURIDINE SYNTHASE FAMILY PROTEIN-RELATED"/>
    <property type="match status" value="1"/>
</dbReference>
<dbReference type="InterPro" id="IPR000748">
    <property type="entry name" value="PsdUridine_synth_RsuA/RluB/E/F"/>
</dbReference>
<evidence type="ECO:0000256" key="1">
    <source>
        <dbReference type="ARBA" id="ARBA00008348"/>
    </source>
</evidence>
<dbReference type="GO" id="GO:0160136">
    <property type="term" value="F:16S rRNA pseudouridine(516) synthase activity"/>
    <property type="evidence" value="ECO:0007669"/>
    <property type="project" value="UniProtKB-EC"/>
</dbReference>
<sequence>MRLDKLLWNHGLHSKKKIKQAIRHHEVMIDGEPARHIGQNVDASLQHISLFNRPIKDSSQLYFMLHKPKGVVTAVKDSSKQTVLDLLDPEDRPQGIYHIGRLDADTEGLLLLTNNGPLGLRMLHPDHHISKTYLVEVNAAIDWRAISRFDQGITFRDGTRCRSAQLQILESRPGYSLATVTLSEGKFHQVKKMFLAVGSKVTSLKRISFGPFELDASLEPGQYRPLTQDELLLLKPYLD</sequence>
<dbReference type="PROSITE" id="PS50889">
    <property type="entry name" value="S4"/>
    <property type="match status" value="1"/>
</dbReference>
<evidence type="ECO:0000256" key="2">
    <source>
        <dbReference type="ARBA" id="ARBA00022884"/>
    </source>
</evidence>
<dbReference type="InterPro" id="IPR002942">
    <property type="entry name" value="S4_RNA-bd"/>
</dbReference>
<dbReference type="SMART" id="SM00363">
    <property type="entry name" value="S4"/>
    <property type="match status" value="1"/>
</dbReference>
<dbReference type="CDD" id="cd00165">
    <property type="entry name" value="S4"/>
    <property type="match status" value="1"/>
</dbReference>
<keyword evidence="3 5" id="KW-0413">Isomerase</keyword>
<evidence type="ECO:0000313" key="7">
    <source>
        <dbReference type="EMBL" id="MDQ0221820.1"/>
    </source>
</evidence>
<accession>A0ABT9YPX2</accession>
<dbReference type="InterPro" id="IPR006145">
    <property type="entry name" value="PsdUridine_synth_RsuA/RluA"/>
</dbReference>
<dbReference type="InterPro" id="IPR020103">
    <property type="entry name" value="PsdUridine_synth_cat_dom_sf"/>
</dbReference>
<organism evidence="7 8">
    <name type="scientific">Streptococcus moroccensis</name>
    <dbReference type="NCBI Taxonomy" id="1451356"/>
    <lineage>
        <taxon>Bacteria</taxon>
        <taxon>Bacillati</taxon>
        <taxon>Bacillota</taxon>
        <taxon>Bacilli</taxon>
        <taxon>Lactobacillales</taxon>
        <taxon>Streptococcaceae</taxon>
        <taxon>Streptococcus</taxon>
    </lineage>
</organism>